<gene>
    <name evidence="1" type="ORF">g.5044</name>
</gene>
<dbReference type="AlphaFoldDB" id="A0A1E1WQ55"/>
<name>A0A1E1WQ55_PECGO</name>
<sequence>MLASPAMEMQNEETPLALQRLWNLTRARLAGTSTALDDEPALVETLPSAQEPEGTPKSFVAIPSDYESDGEEAFPELEVPELPEPAYKSYWAESISEKEVLLDASTLGDVPAVYRVPAPAPHQMPVIGVYIDPRVRTGFRYKVRPMQVRRVI</sequence>
<protein>
    <submittedName>
        <fullName evidence="1">Uncharacterized protein</fullName>
    </submittedName>
</protein>
<evidence type="ECO:0000313" key="1">
    <source>
        <dbReference type="EMBL" id="JAT89183.1"/>
    </source>
</evidence>
<dbReference type="EMBL" id="GDQN01001871">
    <property type="protein sequence ID" value="JAT89183.1"/>
    <property type="molecule type" value="Transcribed_RNA"/>
</dbReference>
<proteinExistence type="predicted"/>
<accession>A0A1E1WQ55</accession>
<reference evidence="1" key="1">
    <citation type="submission" date="2015-09" db="EMBL/GenBank/DDBJ databases">
        <title>De novo assembly of Pectinophora gossypiella (Pink Bollworm) gut transcriptome.</title>
        <authorList>
            <person name="Tassone E.E."/>
        </authorList>
    </citation>
    <scope>NUCLEOTIDE SEQUENCE</scope>
</reference>
<dbReference type="OrthoDB" id="5953973at2759"/>
<organism evidence="1">
    <name type="scientific">Pectinophora gossypiella</name>
    <name type="common">Cotton pink bollworm</name>
    <name type="synonym">Depressaria gossypiella</name>
    <dbReference type="NCBI Taxonomy" id="13191"/>
    <lineage>
        <taxon>Eukaryota</taxon>
        <taxon>Metazoa</taxon>
        <taxon>Ecdysozoa</taxon>
        <taxon>Arthropoda</taxon>
        <taxon>Hexapoda</taxon>
        <taxon>Insecta</taxon>
        <taxon>Pterygota</taxon>
        <taxon>Neoptera</taxon>
        <taxon>Endopterygota</taxon>
        <taxon>Lepidoptera</taxon>
        <taxon>Glossata</taxon>
        <taxon>Ditrysia</taxon>
        <taxon>Gelechioidea</taxon>
        <taxon>Gelechiidae</taxon>
        <taxon>Apatetrinae</taxon>
        <taxon>Pectinophora</taxon>
    </lineage>
</organism>